<reference evidence="8" key="2">
    <citation type="journal article" date="2023" name="Int. J. Mol. Sci.">
        <title>De Novo Assembly and Annotation of 11 Diverse Shrub Willow (Salix) Genomes Reveals Novel Gene Organization in Sex-Linked Regions.</title>
        <authorList>
            <person name="Hyden B."/>
            <person name="Feng K."/>
            <person name="Yates T.B."/>
            <person name="Jawdy S."/>
            <person name="Cereghino C."/>
            <person name="Smart L.B."/>
            <person name="Muchero W."/>
        </authorList>
    </citation>
    <scope>NUCLEOTIDE SEQUENCE</scope>
    <source>
        <tissue evidence="8">Shoot tip</tissue>
    </source>
</reference>
<evidence type="ECO:0000256" key="3">
    <source>
        <dbReference type="ARBA" id="ARBA00012588"/>
    </source>
</evidence>
<comment type="pathway">
    <text evidence="2">Glycan biosynthesis; starch biosynthesis.</text>
</comment>
<comment type="catalytic activity">
    <reaction evidence="1">
        <text>[(1-&gt;4)-alpha-D-glucosyl](n) + ADP-alpha-D-glucose = [(1-&gt;4)-alpha-D-glucosyl](n+1) + ADP + H(+)</text>
        <dbReference type="Rhea" id="RHEA:18189"/>
        <dbReference type="Rhea" id="RHEA-COMP:9584"/>
        <dbReference type="Rhea" id="RHEA-COMP:9587"/>
        <dbReference type="ChEBI" id="CHEBI:15378"/>
        <dbReference type="ChEBI" id="CHEBI:15444"/>
        <dbReference type="ChEBI" id="CHEBI:57498"/>
        <dbReference type="ChEBI" id="CHEBI:456216"/>
        <dbReference type="EC" id="2.4.1.21"/>
    </reaction>
</comment>
<comment type="caution">
    <text evidence="8">The sequence shown here is derived from an EMBL/GenBank/DDBJ whole genome shotgun (WGS) entry which is preliminary data.</text>
</comment>
<feature type="domain" description="Starch synthase catalytic" evidence="7">
    <location>
        <begin position="187"/>
        <end position="296"/>
    </location>
</feature>
<dbReference type="Proteomes" id="UP001151752">
    <property type="component" value="Chromosome 7"/>
</dbReference>
<dbReference type="PANTHER" id="PTHR46083:SF3">
    <property type="entry name" value="UDP-GLYCOSYLTRANSFERASE SUPERFAMILY PROTEIN"/>
    <property type="match status" value="1"/>
</dbReference>
<keyword evidence="4" id="KW-0328">Glycosyltransferase</keyword>
<keyword evidence="9" id="KW-1185">Reference proteome</keyword>
<dbReference type="PANTHER" id="PTHR46083">
    <property type="match status" value="1"/>
</dbReference>
<keyword evidence="5" id="KW-0808">Transferase</keyword>
<dbReference type="AlphaFoldDB" id="A0A9Q0UM77"/>
<evidence type="ECO:0000256" key="6">
    <source>
        <dbReference type="ARBA" id="ARBA00022922"/>
    </source>
</evidence>
<dbReference type="GO" id="GO:0019252">
    <property type="term" value="P:starch biosynthetic process"/>
    <property type="evidence" value="ECO:0007669"/>
    <property type="project" value="UniProtKB-KW"/>
</dbReference>
<evidence type="ECO:0000256" key="2">
    <source>
        <dbReference type="ARBA" id="ARBA00004727"/>
    </source>
</evidence>
<evidence type="ECO:0000313" key="8">
    <source>
        <dbReference type="EMBL" id="KAJ6732709.1"/>
    </source>
</evidence>
<dbReference type="InterPro" id="IPR013534">
    <property type="entry name" value="Starch_synth_cat_dom"/>
</dbReference>
<organism evidence="8 9">
    <name type="scientific">Salix koriyanagi</name>
    <dbReference type="NCBI Taxonomy" id="2511006"/>
    <lineage>
        <taxon>Eukaryota</taxon>
        <taxon>Viridiplantae</taxon>
        <taxon>Streptophyta</taxon>
        <taxon>Embryophyta</taxon>
        <taxon>Tracheophyta</taxon>
        <taxon>Spermatophyta</taxon>
        <taxon>Magnoliopsida</taxon>
        <taxon>eudicotyledons</taxon>
        <taxon>Gunneridae</taxon>
        <taxon>Pentapetalae</taxon>
        <taxon>rosids</taxon>
        <taxon>fabids</taxon>
        <taxon>Malpighiales</taxon>
        <taxon>Salicaceae</taxon>
        <taxon>Saliceae</taxon>
        <taxon>Salix</taxon>
    </lineage>
</organism>
<evidence type="ECO:0000256" key="5">
    <source>
        <dbReference type="ARBA" id="ARBA00022679"/>
    </source>
</evidence>
<reference evidence="8" key="1">
    <citation type="submission" date="2022-11" db="EMBL/GenBank/DDBJ databases">
        <authorList>
            <person name="Hyden B.L."/>
            <person name="Feng K."/>
            <person name="Yates T."/>
            <person name="Jawdy S."/>
            <person name="Smart L.B."/>
            <person name="Muchero W."/>
        </authorList>
    </citation>
    <scope>NUCLEOTIDE SEQUENCE</scope>
    <source>
        <tissue evidence="8">Shoot tip</tissue>
    </source>
</reference>
<dbReference type="Pfam" id="PF08323">
    <property type="entry name" value="Glyco_transf_5"/>
    <property type="match status" value="1"/>
</dbReference>
<dbReference type="GO" id="GO:0009011">
    <property type="term" value="F:alpha-1,4-glucan glucosyltransferase (ADP-glucose donor) activity"/>
    <property type="evidence" value="ECO:0007669"/>
    <property type="project" value="UniProtKB-EC"/>
</dbReference>
<evidence type="ECO:0000259" key="7">
    <source>
        <dbReference type="Pfam" id="PF08323"/>
    </source>
</evidence>
<sequence length="308" mass="35053">MESVINSAILSLTGFSKSNPPIHHQKAVKARRTVCCSLSSSSTSKNSNDGGDANGLLKEEEEEKYNDIWELFKEAQQNILYLNKQRLVAVEELNKANREKQLLLDKIQQSEAVNKLGNEQSLWWELLLRIDSMVLTGLIDSAEASGLRKTVMGNKFSVALVFFNIRQKTDAELLAKLRHFSDKNVFHIIQICTEMEPLVSVGSLSSYVTGLSKALQKKGHMVEVILPKYACLDLTEMQGLREIEAELYSYFNGQLHGNRIWTGIVHGIGVTLIQPLYYSSFFDRERVYGYSDDFERQKDWPGHLFLRE</sequence>
<evidence type="ECO:0000256" key="4">
    <source>
        <dbReference type="ARBA" id="ARBA00022676"/>
    </source>
</evidence>
<dbReference type="EMBL" id="JAPFFM010000011">
    <property type="protein sequence ID" value="KAJ6732709.1"/>
    <property type="molecule type" value="Genomic_DNA"/>
</dbReference>
<gene>
    <name evidence="8" type="ORF">OIU74_004624</name>
</gene>
<proteinExistence type="predicted"/>
<evidence type="ECO:0000256" key="1">
    <source>
        <dbReference type="ARBA" id="ARBA00001478"/>
    </source>
</evidence>
<evidence type="ECO:0000313" key="9">
    <source>
        <dbReference type="Proteomes" id="UP001151752"/>
    </source>
</evidence>
<dbReference type="EC" id="2.4.1.21" evidence="3"/>
<accession>A0A9Q0UM77</accession>
<dbReference type="SUPFAM" id="SSF53756">
    <property type="entry name" value="UDP-Glycosyltransferase/glycogen phosphorylase"/>
    <property type="match status" value="1"/>
</dbReference>
<protein>
    <recommendedName>
        <fullName evidence="3">starch synthase</fullName>
        <ecNumber evidence="3">2.4.1.21</ecNumber>
    </recommendedName>
</protein>
<dbReference type="Gene3D" id="3.40.50.2000">
    <property type="entry name" value="Glycogen Phosphorylase B"/>
    <property type="match status" value="1"/>
</dbReference>
<keyword evidence="6" id="KW-0750">Starch biosynthesis</keyword>
<name>A0A9Q0UM77_9ROSI</name>